<dbReference type="AlphaFoldDB" id="N0BF74"/>
<proteinExistence type="predicted"/>
<accession>N0BF74</accession>
<keyword evidence="2" id="KW-1185">Reference proteome</keyword>
<dbReference type="Proteomes" id="UP000005952">
    <property type="component" value="Chromosome"/>
</dbReference>
<evidence type="ECO:0000313" key="2">
    <source>
        <dbReference type="Proteomes" id="UP000005952"/>
    </source>
</evidence>
<reference evidence="1 2" key="1">
    <citation type="journal article" date="2013" name="Genome Announc.">
        <title>Genome sequences for three denitrifying bacterial strains isolated from a uranium- and nitrate-contaminated subsurface environment.</title>
        <authorList>
            <person name="Venkatramanan R."/>
            <person name="Prakash O."/>
            <person name="Woyke T."/>
            <person name="Chain P."/>
            <person name="Goodwin L.A."/>
            <person name="Watson D."/>
            <person name="Brooks S."/>
            <person name="Kostka J.E."/>
            <person name="Green S.J."/>
        </authorList>
    </citation>
    <scope>NUCLEOTIDE SEQUENCE [LARGE SCALE GENOMIC DNA]</scope>
    <source>
        <strain evidence="1 2">1NES1</strain>
    </source>
</reference>
<evidence type="ECO:0000313" key="1">
    <source>
        <dbReference type="EMBL" id="AGK59081.1"/>
    </source>
</evidence>
<dbReference type="RefSeq" id="WP_015599097.1">
    <property type="nucleotide sequence ID" value="NC_021172.1"/>
</dbReference>
<dbReference type="OrthoDB" id="7932317at2"/>
<dbReference type="STRING" id="670307.HYPDE_37048"/>
<dbReference type="KEGG" id="hdt:HYPDE_37048"/>
<name>N0BF74_9HYPH</name>
<organism evidence="1 2">
    <name type="scientific">Hyphomicrobium denitrificans 1NES1</name>
    <dbReference type="NCBI Taxonomy" id="670307"/>
    <lineage>
        <taxon>Bacteria</taxon>
        <taxon>Pseudomonadati</taxon>
        <taxon>Pseudomonadota</taxon>
        <taxon>Alphaproteobacteria</taxon>
        <taxon>Hyphomicrobiales</taxon>
        <taxon>Hyphomicrobiaceae</taxon>
        <taxon>Hyphomicrobium</taxon>
    </lineage>
</organism>
<dbReference type="HOGENOM" id="CLU_2012137_0_0_5"/>
<dbReference type="EMBL" id="CP005587">
    <property type="protein sequence ID" value="AGK59081.1"/>
    <property type="molecule type" value="Genomic_DNA"/>
</dbReference>
<gene>
    <name evidence="1" type="ORF">HYPDE_37048</name>
</gene>
<sequence>MKISRTHFGLVWLTLMAFSVQLGVAVLHRHHDVNRGSGLAGRAITAGLCAPASKRPCNQHRSQHSHDGCVLCWAAAIAANSLEPPSLPQVPPPPLVAGARFDAPDAAAVDLIHRDHFQARGPPSARAA</sequence>
<protein>
    <recommendedName>
        <fullName evidence="3">DUF2946 domain-containing protein</fullName>
    </recommendedName>
</protein>
<evidence type="ECO:0008006" key="3">
    <source>
        <dbReference type="Google" id="ProtNLM"/>
    </source>
</evidence>